<dbReference type="Pfam" id="PF03631">
    <property type="entry name" value="Virul_fac_BrkB"/>
    <property type="match status" value="1"/>
</dbReference>
<feature type="transmembrane region" description="Helical" evidence="6">
    <location>
        <begin position="60"/>
        <end position="83"/>
    </location>
</feature>
<comment type="subcellular location">
    <subcellularLocation>
        <location evidence="1">Cell membrane</location>
        <topology evidence="1">Multi-pass membrane protein</topology>
    </subcellularLocation>
</comment>
<evidence type="ECO:0000256" key="6">
    <source>
        <dbReference type="SAM" id="Phobius"/>
    </source>
</evidence>
<feature type="transmembrane region" description="Helical" evidence="6">
    <location>
        <begin position="243"/>
        <end position="266"/>
    </location>
</feature>
<evidence type="ECO:0000256" key="3">
    <source>
        <dbReference type="ARBA" id="ARBA00022692"/>
    </source>
</evidence>
<feature type="transmembrane region" description="Helical" evidence="6">
    <location>
        <begin position="164"/>
        <end position="190"/>
    </location>
</feature>
<feature type="transmembrane region" description="Helical" evidence="6">
    <location>
        <begin position="123"/>
        <end position="143"/>
    </location>
</feature>
<dbReference type="InterPro" id="IPR017039">
    <property type="entry name" value="Virul_fac_BrkB"/>
</dbReference>
<dbReference type="EMBL" id="JACSCY010000008">
    <property type="protein sequence ID" value="MBC6611691.1"/>
    <property type="molecule type" value="Genomic_DNA"/>
</dbReference>
<dbReference type="PANTHER" id="PTHR30213">
    <property type="entry name" value="INNER MEMBRANE PROTEIN YHJD"/>
    <property type="match status" value="1"/>
</dbReference>
<evidence type="ECO:0000313" key="7">
    <source>
        <dbReference type="EMBL" id="MBC6611691.1"/>
    </source>
</evidence>
<name>A0ABR7MKW0_9BACT</name>
<gene>
    <name evidence="7" type="ORF">H8B15_12200</name>
</gene>
<dbReference type="NCBIfam" id="TIGR00765">
    <property type="entry name" value="yihY_not_rbn"/>
    <property type="match status" value="1"/>
</dbReference>
<evidence type="ECO:0000256" key="2">
    <source>
        <dbReference type="ARBA" id="ARBA00022475"/>
    </source>
</evidence>
<dbReference type="RefSeq" id="WP_187319969.1">
    <property type="nucleotide sequence ID" value="NZ_JACSCY010000008.1"/>
</dbReference>
<reference evidence="7 8" key="1">
    <citation type="submission" date="2020-08" db="EMBL/GenBank/DDBJ databases">
        <title>Hymenobacter sp.</title>
        <authorList>
            <person name="Kim M.K."/>
        </authorList>
    </citation>
    <scope>NUCLEOTIDE SEQUENCE [LARGE SCALE GENOMIC DNA]</scope>
    <source>
        <strain evidence="7 8">BT507</strain>
    </source>
</reference>
<evidence type="ECO:0000313" key="8">
    <source>
        <dbReference type="Proteomes" id="UP000622017"/>
    </source>
</evidence>
<protein>
    <submittedName>
        <fullName evidence="7">YihY/virulence factor BrkB family protein</fullName>
    </submittedName>
</protein>
<keyword evidence="2" id="KW-1003">Cell membrane</keyword>
<keyword evidence="3 6" id="KW-0812">Transmembrane</keyword>
<feature type="transmembrane region" description="Helical" evidence="6">
    <location>
        <begin position="272"/>
        <end position="295"/>
    </location>
</feature>
<dbReference type="PANTHER" id="PTHR30213:SF0">
    <property type="entry name" value="UPF0761 MEMBRANE PROTEIN YIHY"/>
    <property type="match status" value="1"/>
</dbReference>
<evidence type="ECO:0000256" key="5">
    <source>
        <dbReference type="ARBA" id="ARBA00023136"/>
    </source>
</evidence>
<accession>A0ABR7MKW0</accession>
<organism evidence="7 8">
    <name type="scientific">Hymenobacter citatus</name>
    <dbReference type="NCBI Taxonomy" id="2763506"/>
    <lineage>
        <taxon>Bacteria</taxon>
        <taxon>Pseudomonadati</taxon>
        <taxon>Bacteroidota</taxon>
        <taxon>Cytophagia</taxon>
        <taxon>Cytophagales</taxon>
        <taxon>Hymenobacteraceae</taxon>
        <taxon>Hymenobacter</taxon>
    </lineage>
</organism>
<keyword evidence="5 6" id="KW-0472">Membrane</keyword>
<evidence type="ECO:0000256" key="1">
    <source>
        <dbReference type="ARBA" id="ARBA00004651"/>
    </source>
</evidence>
<evidence type="ECO:0000256" key="4">
    <source>
        <dbReference type="ARBA" id="ARBA00022989"/>
    </source>
</evidence>
<feature type="transmembrane region" description="Helical" evidence="6">
    <location>
        <begin position="210"/>
        <end position="231"/>
    </location>
</feature>
<proteinExistence type="predicted"/>
<keyword evidence="8" id="KW-1185">Reference proteome</keyword>
<comment type="caution">
    <text evidence="7">The sequence shown here is derived from an EMBL/GenBank/DDBJ whole genome shotgun (WGS) entry which is preliminary data.</text>
</comment>
<dbReference type="PIRSF" id="PIRSF035875">
    <property type="entry name" value="RNase_BN"/>
    <property type="match status" value="1"/>
</dbReference>
<dbReference type="Proteomes" id="UP000622017">
    <property type="component" value="Unassembled WGS sequence"/>
</dbReference>
<keyword evidence="4 6" id="KW-1133">Transmembrane helix</keyword>
<sequence length="336" mass="37890">MRLPVRRYHLSDIRQRRSYRRLMVWLKRLRFAGGRASVYDVMDRMIQESKLDSITKRASYMAFNLTIAIFPTIIFLFTLIPYIPVPNLNVDILQFIGDLMPKEMYAATASTINDIITIQHGGLLSFGFATALVLSSNGIMALLDAFEKKYPSFKRRTYVRKRVIATLLTVVLSVLLLVAIVGIFFGTYIIDWLVFNEVVSEAFTGQLITIVKYGSVTGLSLMITCLIYYYVPPVHNKWPFVSAGAVVATVLIFIVSFLFILYVKIFDSYNHFYGSIGTLIGLMVWLDFVCMTLILGFEVNVSIDAVTGRLRHGKEATPSRHRLPIPGRSGKVVAAG</sequence>